<dbReference type="EMBL" id="FNQY01000010">
    <property type="protein sequence ID" value="SEA19375.1"/>
    <property type="molecule type" value="Genomic_DNA"/>
</dbReference>
<gene>
    <name evidence="7" type="primary">pgl</name>
    <name evidence="9" type="ORF">SAMN05192529_11056</name>
</gene>
<comment type="pathway">
    <text evidence="3 7">Carbohydrate degradation; pentose phosphate pathway; D-ribulose 5-phosphate from D-glucose 6-phosphate (oxidative stage): step 2/3.</text>
</comment>
<dbReference type="Gene3D" id="3.40.50.1360">
    <property type="match status" value="1"/>
</dbReference>
<sequence>MMHIHKSEDIDQLSRDFANWLLSYANQKIQQTGEFSVALSGGSTPKKLHVLLTSAAYKDKTDWSKWHFFMGDERFVPFNDDRSNAKMCYETLLNHIPVSEDQIHFYQTEGIEPADSAAAYEKMLRGFYEGKAAGIDLVILGMGDDGHTLSLFPHQPIIHETKKWVDSFWLEAQDMYRITLTHPVANHAGAVAFLVAGPGKQQALKEVLEGKYQPDLYPSQIIRPSSGELHWFIDKAAAGLLSAS</sequence>
<reference evidence="9 10" key="1">
    <citation type="submission" date="2016-10" db="EMBL/GenBank/DDBJ databases">
        <authorList>
            <person name="de Groot N.N."/>
        </authorList>
    </citation>
    <scope>NUCLEOTIDE SEQUENCE [LARGE SCALE GENOMIC DNA]</scope>
    <source>
        <strain evidence="9 10">Vu-144</strain>
    </source>
</reference>
<dbReference type="InterPro" id="IPR039104">
    <property type="entry name" value="6PGL"/>
</dbReference>
<dbReference type="STRING" id="551991.SAMN05192529_11056"/>
<protein>
    <recommendedName>
        <fullName evidence="6 7">6-phosphogluconolactonase</fullName>
        <shortName evidence="7">6PGL</shortName>
        <ecNumber evidence="5 7">3.1.1.31</ecNumber>
    </recommendedName>
</protein>
<feature type="domain" description="Glucosamine/galactosamine-6-phosphate isomerase" evidence="8">
    <location>
        <begin position="9"/>
        <end position="231"/>
    </location>
</feature>
<evidence type="ECO:0000256" key="5">
    <source>
        <dbReference type="ARBA" id="ARBA00013198"/>
    </source>
</evidence>
<evidence type="ECO:0000313" key="9">
    <source>
        <dbReference type="EMBL" id="SEA19375.1"/>
    </source>
</evidence>
<dbReference type="Proteomes" id="UP000199041">
    <property type="component" value="Unassembled WGS sequence"/>
</dbReference>
<dbReference type="SUPFAM" id="SSF100950">
    <property type="entry name" value="NagB/RpiA/CoA transferase-like"/>
    <property type="match status" value="1"/>
</dbReference>
<dbReference type="PANTHER" id="PTHR11054">
    <property type="entry name" value="6-PHOSPHOGLUCONOLACTONASE"/>
    <property type="match status" value="1"/>
</dbReference>
<organism evidence="9 10">
    <name type="scientific">Arachidicoccus rhizosphaerae</name>
    <dbReference type="NCBI Taxonomy" id="551991"/>
    <lineage>
        <taxon>Bacteria</taxon>
        <taxon>Pseudomonadati</taxon>
        <taxon>Bacteroidota</taxon>
        <taxon>Chitinophagia</taxon>
        <taxon>Chitinophagales</taxon>
        <taxon>Chitinophagaceae</taxon>
        <taxon>Arachidicoccus</taxon>
    </lineage>
</organism>
<dbReference type="InterPro" id="IPR005900">
    <property type="entry name" value="6-phosphogluconolactonase_DevB"/>
</dbReference>
<dbReference type="InterPro" id="IPR006148">
    <property type="entry name" value="Glc/Gal-6P_isomerase"/>
</dbReference>
<evidence type="ECO:0000313" key="10">
    <source>
        <dbReference type="Proteomes" id="UP000199041"/>
    </source>
</evidence>
<evidence type="ECO:0000256" key="2">
    <source>
        <dbReference type="ARBA" id="ARBA00002681"/>
    </source>
</evidence>
<evidence type="ECO:0000259" key="8">
    <source>
        <dbReference type="Pfam" id="PF01182"/>
    </source>
</evidence>
<dbReference type="EC" id="3.1.1.31" evidence="5 7"/>
<dbReference type="GO" id="GO:0005975">
    <property type="term" value="P:carbohydrate metabolic process"/>
    <property type="evidence" value="ECO:0007669"/>
    <property type="project" value="UniProtKB-UniRule"/>
</dbReference>
<dbReference type="UniPathway" id="UPA00115">
    <property type="reaction ID" value="UER00409"/>
</dbReference>
<comment type="function">
    <text evidence="2 7">Hydrolysis of 6-phosphogluconolactone to 6-phosphogluconate.</text>
</comment>
<dbReference type="AlphaFoldDB" id="A0A1H3Z6S0"/>
<dbReference type="NCBIfam" id="TIGR01198">
    <property type="entry name" value="pgl"/>
    <property type="match status" value="1"/>
</dbReference>
<dbReference type="InterPro" id="IPR037171">
    <property type="entry name" value="NagB/RpiA_transferase-like"/>
</dbReference>
<evidence type="ECO:0000256" key="4">
    <source>
        <dbReference type="ARBA" id="ARBA00010662"/>
    </source>
</evidence>
<keyword evidence="7" id="KW-0378">Hydrolase</keyword>
<evidence type="ECO:0000256" key="7">
    <source>
        <dbReference type="RuleBase" id="RU365095"/>
    </source>
</evidence>
<dbReference type="CDD" id="cd01400">
    <property type="entry name" value="6PGL"/>
    <property type="match status" value="1"/>
</dbReference>
<keyword evidence="10" id="KW-1185">Reference proteome</keyword>
<name>A0A1H3Z6S0_9BACT</name>
<dbReference type="Pfam" id="PF01182">
    <property type="entry name" value="Glucosamine_iso"/>
    <property type="match status" value="1"/>
</dbReference>
<accession>A0A1H3Z6S0</accession>
<dbReference type="PANTHER" id="PTHR11054:SF0">
    <property type="entry name" value="6-PHOSPHOGLUCONOLACTONASE"/>
    <property type="match status" value="1"/>
</dbReference>
<proteinExistence type="inferred from homology"/>
<evidence type="ECO:0000256" key="3">
    <source>
        <dbReference type="ARBA" id="ARBA00004961"/>
    </source>
</evidence>
<dbReference type="GO" id="GO:0017057">
    <property type="term" value="F:6-phosphogluconolactonase activity"/>
    <property type="evidence" value="ECO:0007669"/>
    <property type="project" value="UniProtKB-UniRule"/>
</dbReference>
<evidence type="ECO:0000256" key="1">
    <source>
        <dbReference type="ARBA" id="ARBA00000832"/>
    </source>
</evidence>
<dbReference type="GO" id="GO:0006098">
    <property type="term" value="P:pentose-phosphate shunt"/>
    <property type="evidence" value="ECO:0007669"/>
    <property type="project" value="UniProtKB-UniPathway"/>
</dbReference>
<evidence type="ECO:0000256" key="6">
    <source>
        <dbReference type="ARBA" id="ARBA00020337"/>
    </source>
</evidence>
<comment type="similarity">
    <text evidence="4 7">Belongs to the glucosamine/galactosamine-6-phosphate isomerase family. 6-phosphogluconolactonase subfamily.</text>
</comment>
<dbReference type="RefSeq" id="WP_244518863.1">
    <property type="nucleotide sequence ID" value="NZ_FNQY01000010.1"/>
</dbReference>
<comment type="catalytic activity">
    <reaction evidence="1 7">
        <text>6-phospho-D-glucono-1,5-lactone + H2O = 6-phospho-D-gluconate + H(+)</text>
        <dbReference type="Rhea" id="RHEA:12556"/>
        <dbReference type="ChEBI" id="CHEBI:15377"/>
        <dbReference type="ChEBI" id="CHEBI:15378"/>
        <dbReference type="ChEBI" id="CHEBI:57955"/>
        <dbReference type="ChEBI" id="CHEBI:58759"/>
        <dbReference type="EC" id="3.1.1.31"/>
    </reaction>
</comment>